<comment type="caution">
    <text evidence="2">The sequence shown here is derived from an EMBL/GenBank/DDBJ whole genome shotgun (WGS) entry which is preliminary data.</text>
</comment>
<name>A0AAE1ANU5_9GAST</name>
<evidence type="ECO:0000256" key="1">
    <source>
        <dbReference type="SAM" id="Phobius"/>
    </source>
</evidence>
<gene>
    <name evidence="2" type="ORF">RRG08_066952</name>
</gene>
<keyword evidence="1" id="KW-1133">Transmembrane helix</keyword>
<dbReference type="EMBL" id="JAWDGP010001479">
    <property type="protein sequence ID" value="KAK3791272.1"/>
    <property type="molecule type" value="Genomic_DNA"/>
</dbReference>
<accession>A0AAE1ANU5</accession>
<keyword evidence="1" id="KW-0812">Transmembrane</keyword>
<proteinExistence type="predicted"/>
<sequence length="75" mass="8068">MTFLDVATPRTADGVALAELVLSAVKSSRHRALYYLAVMVGSSGHFSAWVSVAMMQEPRQSTRSGVGQVGNRDIE</sequence>
<dbReference type="Proteomes" id="UP001283361">
    <property type="component" value="Unassembled WGS sequence"/>
</dbReference>
<evidence type="ECO:0000313" key="3">
    <source>
        <dbReference type="Proteomes" id="UP001283361"/>
    </source>
</evidence>
<feature type="transmembrane region" description="Helical" evidence="1">
    <location>
        <begin position="32"/>
        <end position="54"/>
    </location>
</feature>
<organism evidence="2 3">
    <name type="scientific">Elysia crispata</name>
    <name type="common">lettuce slug</name>
    <dbReference type="NCBI Taxonomy" id="231223"/>
    <lineage>
        <taxon>Eukaryota</taxon>
        <taxon>Metazoa</taxon>
        <taxon>Spiralia</taxon>
        <taxon>Lophotrochozoa</taxon>
        <taxon>Mollusca</taxon>
        <taxon>Gastropoda</taxon>
        <taxon>Heterobranchia</taxon>
        <taxon>Euthyneura</taxon>
        <taxon>Panpulmonata</taxon>
        <taxon>Sacoglossa</taxon>
        <taxon>Placobranchoidea</taxon>
        <taxon>Plakobranchidae</taxon>
        <taxon>Elysia</taxon>
    </lineage>
</organism>
<evidence type="ECO:0000313" key="2">
    <source>
        <dbReference type="EMBL" id="KAK3791272.1"/>
    </source>
</evidence>
<keyword evidence="1" id="KW-0472">Membrane</keyword>
<protein>
    <submittedName>
        <fullName evidence="2">Uncharacterized protein</fullName>
    </submittedName>
</protein>
<keyword evidence="3" id="KW-1185">Reference proteome</keyword>
<reference evidence="2" key="1">
    <citation type="journal article" date="2023" name="G3 (Bethesda)">
        <title>A reference genome for the long-term kleptoplast-retaining sea slug Elysia crispata morphotype clarki.</title>
        <authorList>
            <person name="Eastman K.E."/>
            <person name="Pendleton A.L."/>
            <person name="Shaikh M.A."/>
            <person name="Suttiyut T."/>
            <person name="Ogas R."/>
            <person name="Tomko P."/>
            <person name="Gavelis G."/>
            <person name="Widhalm J.R."/>
            <person name="Wisecaver J.H."/>
        </authorList>
    </citation>
    <scope>NUCLEOTIDE SEQUENCE</scope>
    <source>
        <strain evidence="2">ECLA1</strain>
    </source>
</reference>
<dbReference type="AlphaFoldDB" id="A0AAE1ANU5"/>